<accession>A0AAD8QA59</accession>
<protein>
    <submittedName>
        <fullName evidence="2">Uncharacterized protein</fullName>
    </submittedName>
</protein>
<evidence type="ECO:0000313" key="2">
    <source>
        <dbReference type="EMBL" id="KAK1597673.1"/>
    </source>
</evidence>
<keyword evidence="1" id="KW-1133">Transmembrane helix</keyword>
<dbReference type="AlphaFoldDB" id="A0AAD8QA59"/>
<evidence type="ECO:0000256" key="1">
    <source>
        <dbReference type="SAM" id="Phobius"/>
    </source>
</evidence>
<sequence>MPISTLFLSCPVQGKTGWVFFISFVGLCVCLPLTGCFLCSPPLLGRDPLVFLCLFLSFFFFFSSVVYLTGGCTKVSTSAELHYLWGPGPSRDPKLSLSLYLSCPRLGGGGSKPKVTALIPYDDRGKVCRCTKHAGGRG</sequence>
<feature type="transmembrane region" description="Helical" evidence="1">
    <location>
        <begin position="49"/>
        <end position="68"/>
    </location>
</feature>
<reference evidence="2" key="1">
    <citation type="submission" date="2021-06" db="EMBL/GenBank/DDBJ databases">
        <title>Comparative genomics, transcriptomics and evolutionary studies reveal genomic signatures of adaptation to plant cell wall in hemibiotrophic fungi.</title>
        <authorList>
            <consortium name="DOE Joint Genome Institute"/>
            <person name="Baroncelli R."/>
            <person name="Diaz J.F."/>
            <person name="Benocci T."/>
            <person name="Peng M."/>
            <person name="Battaglia E."/>
            <person name="Haridas S."/>
            <person name="Andreopoulos W."/>
            <person name="Labutti K."/>
            <person name="Pangilinan J."/>
            <person name="Floch G.L."/>
            <person name="Makela M.R."/>
            <person name="Henrissat B."/>
            <person name="Grigoriev I.V."/>
            <person name="Crouch J.A."/>
            <person name="De Vries R.P."/>
            <person name="Sukno S.A."/>
            <person name="Thon M.R."/>
        </authorList>
    </citation>
    <scope>NUCLEOTIDE SEQUENCE</scope>
    <source>
        <strain evidence="2">CBS 125086</strain>
    </source>
</reference>
<gene>
    <name evidence="2" type="ORF">LY79DRAFT_352720</name>
</gene>
<organism evidence="2 3">
    <name type="scientific">Colletotrichum navitas</name>
    <dbReference type="NCBI Taxonomy" id="681940"/>
    <lineage>
        <taxon>Eukaryota</taxon>
        <taxon>Fungi</taxon>
        <taxon>Dikarya</taxon>
        <taxon>Ascomycota</taxon>
        <taxon>Pezizomycotina</taxon>
        <taxon>Sordariomycetes</taxon>
        <taxon>Hypocreomycetidae</taxon>
        <taxon>Glomerellales</taxon>
        <taxon>Glomerellaceae</taxon>
        <taxon>Colletotrichum</taxon>
        <taxon>Colletotrichum graminicola species complex</taxon>
    </lineage>
</organism>
<proteinExistence type="predicted"/>
<name>A0AAD8QA59_9PEZI</name>
<evidence type="ECO:0000313" key="3">
    <source>
        <dbReference type="Proteomes" id="UP001230504"/>
    </source>
</evidence>
<dbReference type="RefSeq" id="XP_060418445.1">
    <property type="nucleotide sequence ID" value="XM_060552655.1"/>
</dbReference>
<comment type="caution">
    <text evidence="2">The sequence shown here is derived from an EMBL/GenBank/DDBJ whole genome shotgun (WGS) entry which is preliminary data.</text>
</comment>
<dbReference type="GeneID" id="85436895"/>
<feature type="transmembrane region" description="Helical" evidence="1">
    <location>
        <begin position="18"/>
        <end position="37"/>
    </location>
</feature>
<dbReference type="Proteomes" id="UP001230504">
    <property type="component" value="Unassembled WGS sequence"/>
</dbReference>
<keyword evidence="1" id="KW-0812">Transmembrane</keyword>
<dbReference type="EMBL" id="JAHLJV010000007">
    <property type="protein sequence ID" value="KAK1597673.1"/>
    <property type="molecule type" value="Genomic_DNA"/>
</dbReference>
<keyword evidence="3" id="KW-1185">Reference proteome</keyword>
<keyword evidence="1" id="KW-0472">Membrane</keyword>